<organism evidence="2 3">
    <name type="scientific">Budvicia aquatica</name>
    <dbReference type="NCBI Taxonomy" id="82979"/>
    <lineage>
        <taxon>Bacteria</taxon>
        <taxon>Pseudomonadati</taxon>
        <taxon>Pseudomonadota</taxon>
        <taxon>Gammaproteobacteria</taxon>
        <taxon>Enterobacterales</taxon>
        <taxon>Budviciaceae</taxon>
        <taxon>Budvicia</taxon>
    </lineage>
</organism>
<evidence type="ECO:0000313" key="2">
    <source>
        <dbReference type="EMBL" id="PHI27933.1"/>
    </source>
</evidence>
<evidence type="ECO:0008006" key="4">
    <source>
        <dbReference type="Google" id="ProtNLM"/>
    </source>
</evidence>
<comment type="caution">
    <text evidence="2">The sequence shown here is derived from an EMBL/GenBank/DDBJ whole genome shotgun (WGS) entry which is preliminary data.</text>
</comment>
<keyword evidence="1" id="KW-0472">Membrane</keyword>
<keyword evidence="1" id="KW-0812">Transmembrane</keyword>
<dbReference type="OrthoDB" id="6561867at2"/>
<dbReference type="AlphaFoldDB" id="A0A2C6DGQ4"/>
<dbReference type="InterPro" id="IPR007813">
    <property type="entry name" value="PilN"/>
</dbReference>
<dbReference type="InterPro" id="IPR052534">
    <property type="entry name" value="Extracell_DNA_Util/SecSys_Comp"/>
</dbReference>
<dbReference type="PANTHER" id="PTHR40278">
    <property type="entry name" value="DNA UTILIZATION PROTEIN HOFN"/>
    <property type="match status" value="1"/>
</dbReference>
<dbReference type="Proteomes" id="UP000224974">
    <property type="component" value="Unassembled WGS sequence"/>
</dbReference>
<keyword evidence="1" id="KW-1133">Transmembrane helix</keyword>
<dbReference type="RefSeq" id="WP_029093861.1">
    <property type="nucleotide sequence ID" value="NZ_BRLG01000004.1"/>
</dbReference>
<feature type="transmembrane region" description="Helical" evidence="1">
    <location>
        <begin position="21"/>
        <end position="41"/>
    </location>
</feature>
<dbReference type="STRING" id="1111728.GCA_000427805_04670"/>
<sequence length="181" mass="20298">MLQVNFLPWRIEKQQKRVKRFVLLVLCYLACAVSGLGLAAYSVNTQQHALAETLAAVTEFNLQQVKQLAEIKRYQKELARQVGYQQEILRIKTSVSSLGQVFTYFEKTLTPSIGFKRIDIVGSRLNIEGQGRGYLSVVDFYRQTESMPLVQNVQLGKITASTADADLFIFSISAQRSGGSL</sequence>
<evidence type="ECO:0000256" key="1">
    <source>
        <dbReference type="SAM" id="Phobius"/>
    </source>
</evidence>
<keyword evidence="3" id="KW-1185">Reference proteome</keyword>
<protein>
    <recommendedName>
        <fullName evidence="4">Fimbrial assembly protein (PilN)</fullName>
    </recommendedName>
</protein>
<proteinExistence type="predicted"/>
<gene>
    <name evidence="2" type="ORF">CRN84_00560</name>
</gene>
<name>A0A2C6DGQ4_9GAMM</name>
<evidence type="ECO:0000313" key="3">
    <source>
        <dbReference type="Proteomes" id="UP000224974"/>
    </source>
</evidence>
<reference evidence="3" key="1">
    <citation type="submission" date="2017-09" db="EMBL/GenBank/DDBJ databases">
        <title>FDA dAtabase for Regulatory Grade micrObial Sequences (FDA-ARGOS): Supporting development and validation of Infectious Disease Dx tests.</title>
        <authorList>
            <person name="Minogue T."/>
            <person name="Wolcott M."/>
            <person name="Wasieloski L."/>
            <person name="Aguilar W."/>
            <person name="Moore D."/>
            <person name="Tallon L."/>
            <person name="Sadzewicz L."/>
            <person name="Ott S."/>
            <person name="Zhao X."/>
            <person name="Nagaraj S."/>
            <person name="Vavikolanu K."/>
            <person name="Aluvathingal J."/>
            <person name="Nadendla S."/>
            <person name="Sichtig H."/>
        </authorList>
    </citation>
    <scope>NUCLEOTIDE SEQUENCE [LARGE SCALE GENOMIC DNA]</scope>
    <source>
        <strain evidence="3">FDAARGOS_387</strain>
    </source>
</reference>
<dbReference type="EMBL" id="PDDX01000001">
    <property type="protein sequence ID" value="PHI27933.1"/>
    <property type="molecule type" value="Genomic_DNA"/>
</dbReference>
<dbReference type="PANTHER" id="PTHR40278:SF1">
    <property type="entry name" value="DNA UTILIZATION PROTEIN HOFN"/>
    <property type="match status" value="1"/>
</dbReference>
<accession>A0A2C6DGQ4</accession>
<dbReference type="Pfam" id="PF05137">
    <property type="entry name" value="PilN"/>
    <property type="match status" value="1"/>
</dbReference>